<evidence type="ECO:0000256" key="1">
    <source>
        <dbReference type="ARBA" id="ARBA00023015"/>
    </source>
</evidence>
<keyword evidence="3" id="KW-0804">Transcription</keyword>
<dbReference type="OrthoDB" id="32523at2"/>
<dbReference type="Proteomes" id="UP000294829">
    <property type="component" value="Unassembled WGS sequence"/>
</dbReference>
<dbReference type="PANTHER" id="PTHR42756:SF1">
    <property type="entry name" value="TRANSCRIPTIONAL REPRESSOR OF EMRAB OPERON"/>
    <property type="match status" value="1"/>
</dbReference>
<dbReference type="PANTHER" id="PTHR42756">
    <property type="entry name" value="TRANSCRIPTIONAL REGULATOR, MARR"/>
    <property type="match status" value="1"/>
</dbReference>
<dbReference type="InterPro" id="IPR036390">
    <property type="entry name" value="WH_DNA-bd_sf"/>
</dbReference>
<comment type="caution">
    <text evidence="5">The sequence shown here is derived from an EMBL/GenBank/DDBJ whole genome shotgun (WGS) entry which is preliminary data.</text>
</comment>
<evidence type="ECO:0000256" key="2">
    <source>
        <dbReference type="ARBA" id="ARBA00023125"/>
    </source>
</evidence>
<reference evidence="5 6" key="1">
    <citation type="submission" date="2019-03" db="EMBL/GenBank/DDBJ databases">
        <title>Sapientia aquatica gen. nov., sp. nov., isolated from a crater lake.</title>
        <authorList>
            <person name="Felfoldi T."/>
            <person name="Szabo A."/>
            <person name="Toth E."/>
            <person name="Schumann P."/>
            <person name="Keki Z."/>
            <person name="Marialigeti K."/>
            <person name="Mathe I."/>
        </authorList>
    </citation>
    <scope>NUCLEOTIDE SEQUENCE [LARGE SCALE GENOMIC DNA]</scope>
    <source>
        <strain evidence="5 6">SA-152</strain>
    </source>
</reference>
<protein>
    <submittedName>
        <fullName evidence="5">MarR family transcriptional regulator</fullName>
    </submittedName>
</protein>
<gene>
    <name evidence="5" type="ORF">E2I14_14180</name>
</gene>
<organism evidence="5 6">
    <name type="scientific">Sapientia aquatica</name>
    <dbReference type="NCBI Taxonomy" id="1549640"/>
    <lineage>
        <taxon>Bacteria</taxon>
        <taxon>Pseudomonadati</taxon>
        <taxon>Pseudomonadota</taxon>
        <taxon>Betaproteobacteria</taxon>
        <taxon>Burkholderiales</taxon>
        <taxon>Oxalobacteraceae</taxon>
        <taxon>Sapientia</taxon>
    </lineage>
</organism>
<dbReference type="RefSeq" id="WP_133329663.1">
    <property type="nucleotide sequence ID" value="NZ_SMYL01000008.1"/>
</dbReference>
<dbReference type="InterPro" id="IPR036388">
    <property type="entry name" value="WH-like_DNA-bd_sf"/>
</dbReference>
<evidence type="ECO:0000313" key="6">
    <source>
        <dbReference type="Proteomes" id="UP000294829"/>
    </source>
</evidence>
<dbReference type="EMBL" id="SMYL01000008">
    <property type="protein sequence ID" value="TDK63717.1"/>
    <property type="molecule type" value="Genomic_DNA"/>
</dbReference>
<feature type="domain" description="HTH marR-type" evidence="4">
    <location>
        <begin position="2"/>
        <end position="134"/>
    </location>
</feature>
<keyword evidence="1" id="KW-0805">Transcription regulation</keyword>
<dbReference type="AlphaFoldDB" id="A0A4R5VYT5"/>
<keyword evidence="2" id="KW-0238">DNA-binding</keyword>
<dbReference type="Gene3D" id="1.10.10.10">
    <property type="entry name" value="Winged helix-like DNA-binding domain superfamily/Winged helix DNA-binding domain"/>
    <property type="match status" value="1"/>
</dbReference>
<accession>A0A4R5VYT5</accession>
<evidence type="ECO:0000259" key="4">
    <source>
        <dbReference type="PROSITE" id="PS50995"/>
    </source>
</evidence>
<proteinExistence type="predicted"/>
<name>A0A4R5VYT5_9BURK</name>
<evidence type="ECO:0000313" key="5">
    <source>
        <dbReference type="EMBL" id="TDK63717.1"/>
    </source>
</evidence>
<dbReference type="SMART" id="SM00347">
    <property type="entry name" value="HTH_MARR"/>
    <property type="match status" value="1"/>
</dbReference>
<sequence>MTPAYLNQIAAFARGLNTHVERELEASFGRSLSELTALVSIQNCDQFHIGWLAQTLSLQHSSAVRVVDRLEKDGLIARLDKDAKKQVGLKITKAGATLAKKILALRAKATESYLSAINSEQQSALAAIIEPVITARTTSKIELYQYCALCDDGACTNCPAGAESTD</sequence>
<dbReference type="SUPFAM" id="SSF46785">
    <property type="entry name" value="Winged helix' DNA-binding domain"/>
    <property type="match status" value="1"/>
</dbReference>
<keyword evidence="6" id="KW-1185">Reference proteome</keyword>
<dbReference type="InterPro" id="IPR000835">
    <property type="entry name" value="HTH_MarR-typ"/>
</dbReference>
<dbReference type="GO" id="GO:0003700">
    <property type="term" value="F:DNA-binding transcription factor activity"/>
    <property type="evidence" value="ECO:0007669"/>
    <property type="project" value="InterPro"/>
</dbReference>
<dbReference type="Pfam" id="PF01047">
    <property type="entry name" value="MarR"/>
    <property type="match status" value="1"/>
</dbReference>
<evidence type="ECO:0000256" key="3">
    <source>
        <dbReference type="ARBA" id="ARBA00023163"/>
    </source>
</evidence>
<dbReference type="PROSITE" id="PS50995">
    <property type="entry name" value="HTH_MARR_2"/>
    <property type="match status" value="1"/>
</dbReference>
<dbReference type="GO" id="GO:0003677">
    <property type="term" value="F:DNA binding"/>
    <property type="evidence" value="ECO:0007669"/>
    <property type="project" value="UniProtKB-KW"/>
</dbReference>